<dbReference type="InterPro" id="IPR004919">
    <property type="entry name" value="GmrSD_N"/>
</dbReference>
<feature type="compositionally biased region" description="Basic and acidic residues" evidence="1">
    <location>
        <begin position="1"/>
        <end position="11"/>
    </location>
</feature>
<sequence>MANGADERLESESGLDMDQNDSLDIYPNAEVRIVREQYSILHVKRLCESRKELVIDPDFQRNAVWESRQKMELVESVLMGIPIPVMYLFEMRDGTKQVVDGRQRITALLDFLNNKFALKELNILRKLNGKFFKDLDLKLQGIFEDYQLFFYIIQPPTPERVKYDIFDRVNRGGTNLNSQEMRNALYRGMATDLIKEIAESKAFKRVTGHGISPKRMKDRYVALRAVAFYFYERQILIDPDTKQPLVYKSDIDDYLAKTMIFLNKYLDKEKKETLVRLFEKAYERIFDLLGEDAFRFESTGSKRRPINMPLMESLTLLFLLNEDLEKREFIKERIHAVKRELDESGFCKGSVDSSRSWEARLQILTKLL</sequence>
<proteinExistence type="predicted"/>
<name>A0A9D1X9K1_9BACT</name>
<feature type="domain" description="GmrSD restriction endonucleases N-terminal" evidence="2">
    <location>
        <begin position="45"/>
        <end position="186"/>
    </location>
</feature>
<comment type="caution">
    <text evidence="3">The sequence shown here is derived from an EMBL/GenBank/DDBJ whole genome shotgun (WGS) entry which is preliminary data.</text>
</comment>
<evidence type="ECO:0000256" key="1">
    <source>
        <dbReference type="SAM" id="MobiDB-lite"/>
    </source>
</evidence>
<dbReference type="Proteomes" id="UP000886740">
    <property type="component" value="Unassembled WGS sequence"/>
</dbReference>
<dbReference type="PANTHER" id="PTHR39639">
    <property type="entry name" value="CHROMOSOME 16, WHOLE GENOME SHOTGUN SEQUENCE"/>
    <property type="match status" value="1"/>
</dbReference>
<accession>A0A9D1X9K1</accession>
<dbReference type="EMBL" id="DXEL01000070">
    <property type="protein sequence ID" value="HIX75408.1"/>
    <property type="molecule type" value="Genomic_DNA"/>
</dbReference>
<gene>
    <name evidence="3" type="ORF">H9977_10315</name>
</gene>
<evidence type="ECO:0000313" key="4">
    <source>
        <dbReference type="Proteomes" id="UP000886740"/>
    </source>
</evidence>
<organism evidence="3 4">
    <name type="scientific">Candidatus Parabacteroides intestinipullorum</name>
    <dbReference type="NCBI Taxonomy" id="2838723"/>
    <lineage>
        <taxon>Bacteria</taxon>
        <taxon>Pseudomonadati</taxon>
        <taxon>Bacteroidota</taxon>
        <taxon>Bacteroidia</taxon>
        <taxon>Bacteroidales</taxon>
        <taxon>Tannerellaceae</taxon>
        <taxon>Parabacteroides</taxon>
    </lineage>
</organism>
<feature type="region of interest" description="Disordered" evidence="1">
    <location>
        <begin position="1"/>
        <end position="21"/>
    </location>
</feature>
<dbReference type="Pfam" id="PF03235">
    <property type="entry name" value="GmrSD_N"/>
    <property type="match status" value="1"/>
</dbReference>
<reference evidence="3" key="1">
    <citation type="journal article" date="2021" name="PeerJ">
        <title>Extensive microbial diversity within the chicken gut microbiome revealed by metagenomics and culture.</title>
        <authorList>
            <person name="Gilroy R."/>
            <person name="Ravi A."/>
            <person name="Getino M."/>
            <person name="Pursley I."/>
            <person name="Horton D.L."/>
            <person name="Alikhan N.F."/>
            <person name="Baker D."/>
            <person name="Gharbi K."/>
            <person name="Hall N."/>
            <person name="Watson M."/>
            <person name="Adriaenssens E.M."/>
            <person name="Foster-Nyarko E."/>
            <person name="Jarju S."/>
            <person name="Secka A."/>
            <person name="Antonio M."/>
            <person name="Oren A."/>
            <person name="Chaudhuri R.R."/>
            <person name="La Ragione R."/>
            <person name="Hildebrand F."/>
            <person name="Pallen M.J."/>
        </authorList>
    </citation>
    <scope>NUCLEOTIDE SEQUENCE</scope>
    <source>
        <strain evidence="3">ChiGjej6B6-14162</strain>
    </source>
</reference>
<evidence type="ECO:0000259" key="2">
    <source>
        <dbReference type="Pfam" id="PF03235"/>
    </source>
</evidence>
<evidence type="ECO:0000313" key="3">
    <source>
        <dbReference type="EMBL" id="HIX75408.1"/>
    </source>
</evidence>
<protein>
    <submittedName>
        <fullName evidence="3">DUF262 domain-containing protein</fullName>
    </submittedName>
</protein>
<dbReference type="PANTHER" id="PTHR39639:SF1">
    <property type="entry name" value="DUF262 DOMAIN-CONTAINING PROTEIN"/>
    <property type="match status" value="1"/>
</dbReference>
<dbReference type="AlphaFoldDB" id="A0A9D1X9K1"/>
<reference evidence="3" key="2">
    <citation type="submission" date="2021-04" db="EMBL/GenBank/DDBJ databases">
        <authorList>
            <person name="Gilroy R."/>
        </authorList>
    </citation>
    <scope>NUCLEOTIDE SEQUENCE</scope>
    <source>
        <strain evidence="3">ChiGjej6B6-14162</strain>
    </source>
</reference>